<keyword evidence="2" id="KW-1185">Reference proteome</keyword>
<evidence type="ECO:0000313" key="1">
    <source>
        <dbReference type="EMBL" id="CAD7003416.1"/>
    </source>
</evidence>
<proteinExistence type="predicted"/>
<sequence>KLDEPVKPPFPRRKIKTKTTTTTTNTIQSHWKKRGRAESTISAVAQVIKRKFSAVIPS</sequence>
<comment type="caution">
    <text evidence="1">The sequence shown here is derived from an EMBL/GenBank/DDBJ whole genome shotgun (WGS) entry which is preliminary data.</text>
</comment>
<feature type="non-terminal residue" evidence="1">
    <location>
        <position position="1"/>
    </location>
</feature>
<dbReference type="AlphaFoldDB" id="A0A811V0K6"/>
<name>A0A811V0K6_CERCA</name>
<gene>
    <name evidence="1" type="ORF">CCAP1982_LOCUS11872</name>
</gene>
<reference evidence="1" key="1">
    <citation type="submission" date="2020-11" db="EMBL/GenBank/DDBJ databases">
        <authorList>
            <person name="Whitehead M."/>
        </authorList>
    </citation>
    <scope>NUCLEOTIDE SEQUENCE</scope>
    <source>
        <strain evidence="1">EGII</strain>
    </source>
</reference>
<accession>A0A811V0K6</accession>
<organism evidence="1 2">
    <name type="scientific">Ceratitis capitata</name>
    <name type="common">Mediterranean fruit fly</name>
    <name type="synonym">Tephritis capitata</name>
    <dbReference type="NCBI Taxonomy" id="7213"/>
    <lineage>
        <taxon>Eukaryota</taxon>
        <taxon>Metazoa</taxon>
        <taxon>Ecdysozoa</taxon>
        <taxon>Arthropoda</taxon>
        <taxon>Hexapoda</taxon>
        <taxon>Insecta</taxon>
        <taxon>Pterygota</taxon>
        <taxon>Neoptera</taxon>
        <taxon>Endopterygota</taxon>
        <taxon>Diptera</taxon>
        <taxon>Brachycera</taxon>
        <taxon>Muscomorpha</taxon>
        <taxon>Tephritoidea</taxon>
        <taxon>Tephritidae</taxon>
        <taxon>Ceratitis</taxon>
        <taxon>Ceratitis</taxon>
    </lineage>
</organism>
<protein>
    <submittedName>
        <fullName evidence="1">(Mediterranean fruit fly) hypothetical protein</fullName>
    </submittedName>
</protein>
<dbReference type="EMBL" id="CAJHJT010000034">
    <property type="protein sequence ID" value="CAD7003416.1"/>
    <property type="molecule type" value="Genomic_DNA"/>
</dbReference>
<dbReference type="Proteomes" id="UP000606786">
    <property type="component" value="Unassembled WGS sequence"/>
</dbReference>
<evidence type="ECO:0000313" key="2">
    <source>
        <dbReference type="Proteomes" id="UP000606786"/>
    </source>
</evidence>